<sequence>MNETTAEPRSNAAEFTVSEISGALKRTVEDVFGNVRVRGEISGYRGPHSSGHAYFALKDDRSRLEAVIWKGTMSRLKFRPEEGMEVVASGKLTTYPGSSKYQIVIDNLEPAGAGALMALLEERKRRLTAEGVFDDATKRALPYMPAVIGVITSPTGAVIRDILHRIRDRFPLHVIIWPVRVQGETSGAEVTAAVTGFNELPLAGPVHRPDLLIVARGGGSLEDLWGFNDEALARAVAASHIPVISAVGHETDWTLIDLAADKRAPTPTGAAEMAVPVRAELQAMLATLTSRLQAGISRRLERERQALRAAARALPSPDQLLGLKRRRFDEAESRLQRALEVGVERKRARFAAIRLTPIPLLHRQKQLEETVTALARRSGQTMTIRLERLRARLVQADRLLASLKLSEQAILERGYAMVLDTQRQVMRRAADIVSGQELELRFADGTAKAMAGQGKPETPRPRPVPKPNTQSKTRDDGGQGSLF</sequence>
<dbReference type="HAMAP" id="MF_00378">
    <property type="entry name" value="Exonuc_7_L"/>
    <property type="match status" value="1"/>
</dbReference>
<evidence type="ECO:0000259" key="9">
    <source>
        <dbReference type="Pfam" id="PF13742"/>
    </source>
</evidence>
<keyword evidence="11" id="KW-1185">Reference proteome</keyword>
<keyword evidence="4 5" id="KW-0269">Exonuclease</keyword>
<evidence type="ECO:0000256" key="7">
    <source>
        <dbReference type="SAM" id="MobiDB-lite"/>
    </source>
</evidence>
<organism evidence="10 11">
    <name type="scientific">Aquamicrobium segne</name>
    <dbReference type="NCBI Taxonomy" id="469547"/>
    <lineage>
        <taxon>Bacteria</taxon>
        <taxon>Pseudomonadati</taxon>
        <taxon>Pseudomonadota</taxon>
        <taxon>Alphaproteobacteria</taxon>
        <taxon>Hyphomicrobiales</taxon>
        <taxon>Phyllobacteriaceae</taxon>
        <taxon>Aquamicrobium</taxon>
    </lineage>
</organism>
<accession>A0ABW0H1I0</accession>
<gene>
    <name evidence="5 10" type="primary">xseA</name>
    <name evidence="10" type="ORF">ACFPLB_11770</name>
</gene>
<dbReference type="Proteomes" id="UP001596016">
    <property type="component" value="Unassembled WGS sequence"/>
</dbReference>
<dbReference type="NCBIfam" id="TIGR00237">
    <property type="entry name" value="xseA"/>
    <property type="match status" value="1"/>
</dbReference>
<evidence type="ECO:0000256" key="6">
    <source>
        <dbReference type="RuleBase" id="RU004355"/>
    </source>
</evidence>
<evidence type="ECO:0000313" key="10">
    <source>
        <dbReference type="EMBL" id="MFC5386638.1"/>
    </source>
</evidence>
<feature type="domain" description="Exonuclease VII large subunit C-terminal" evidence="8">
    <location>
        <begin position="132"/>
        <end position="449"/>
    </location>
</feature>
<evidence type="ECO:0000256" key="5">
    <source>
        <dbReference type="HAMAP-Rule" id="MF_00378"/>
    </source>
</evidence>
<feature type="domain" description="OB-fold nucleic acid binding" evidence="9">
    <location>
        <begin position="15"/>
        <end position="108"/>
    </location>
</feature>
<dbReference type="InterPro" id="IPR020579">
    <property type="entry name" value="Exonuc_VII_lsu_C"/>
</dbReference>
<dbReference type="CDD" id="cd04489">
    <property type="entry name" value="ExoVII_LU_OBF"/>
    <property type="match status" value="1"/>
</dbReference>
<dbReference type="InterPro" id="IPR003753">
    <property type="entry name" value="Exonuc_VII_L"/>
</dbReference>
<name>A0ABW0H1I0_9HYPH</name>
<dbReference type="Pfam" id="PF13742">
    <property type="entry name" value="tRNA_anti_2"/>
    <property type="match status" value="1"/>
</dbReference>
<comment type="subcellular location">
    <subcellularLocation>
        <location evidence="5 6">Cytoplasm</location>
    </subcellularLocation>
</comment>
<evidence type="ECO:0000256" key="2">
    <source>
        <dbReference type="ARBA" id="ARBA00022722"/>
    </source>
</evidence>
<reference evidence="11" key="1">
    <citation type="journal article" date="2019" name="Int. J. Syst. Evol. Microbiol.">
        <title>The Global Catalogue of Microorganisms (GCM) 10K type strain sequencing project: providing services to taxonomists for standard genome sequencing and annotation.</title>
        <authorList>
            <consortium name="The Broad Institute Genomics Platform"/>
            <consortium name="The Broad Institute Genome Sequencing Center for Infectious Disease"/>
            <person name="Wu L."/>
            <person name="Ma J."/>
        </authorList>
    </citation>
    <scope>NUCLEOTIDE SEQUENCE [LARGE SCALE GENOMIC DNA]</scope>
    <source>
        <strain evidence="11">CGMCC 4.1415</strain>
    </source>
</reference>
<evidence type="ECO:0000256" key="3">
    <source>
        <dbReference type="ARBA" id="ARBA00022801"/>
    </source>
</evidence>
<dbReference type="GO" id="GO:0008855">
    <property type="term" value="F:exodeoxyribonuclease VII activity"/>
    <property type="evidence" value="ECO:0007669"/>
    <property type="project" value="UniProtKB-EC"/>
</dbReference>
<evidence type="ECO:0000259" key="8">
    <source>
        <dbReference type="Pfam" id="PF02601"/>
    </source>
</evidence>
<dbReference type="InterPro" id="IPR025824">
    <property type="entry name" value="OB-fold_nuc-bd_dom"/>
</dbReference>
<proteinExistence type="inferred from homology"/>
<keyword evidence="2 5" id="KW-0540">Nuclease</keyword>
<comment type="similarity">
    <text evidence="5 6">Belongs to the XseA family.</text>
</comment>
<dbReference type="EMBL" id="JBHSLL010000039">
    <property type="protein sequence ID" value="MFC5386638.1"/>
    <property type="molecule type" value="Genomic_DNA"/>
</dbReference>
<dbReference type="EC" id="3.1.11.6" evidence="5"/>
<dbReference type="Pfam" id="PF02601">
    <property type="entry name" value="Exonuc_VII_L"/>
    <property type="match status" value="1"/>
</dbReference>
<comment type="subunit">
    <text evidence="5">Heterooligomer composed of large and small subunits.</text>
</comment>
<protein>
    <recommendedName>
        <fullName evidence="5">Exodeoxyribonuclease 7 large subunit</fullName>
        <ecNumber evidence="5">3.1.11.6</ecNumber>
    </recommendedName>
    <alternativeName>
        <fullName evidence="5">Exodeoxyribonuclease VII large subunit</fullName>
        <shortName evidence="5">Exonuclease VII large subunit</shortName>
    </alternativeName>
</protein>
<comment type="caution">
    <text evidence="10">The sequence shown here is derived from an EMBL/GenBank/DDBJ whole genome shotgun (WGS) entry which is preliminary data.</text>
</comment>
<evidence type="ECO:0000313" key="11">
    <source>
        <dbReference type="Proteomes" id="UP001596016"/>
    </source>
</evidence>
<keyword evidence="1 5" id="KW-0963">Cytoplasm</keyword>
<keyword evidence="3 5" id="KW-0378">Hydrolase</keyword>
<evidence type="ECO:0000256" key="1">
    <source>
        <dbReference type="ARBA" id="ARBA00022490"/>
    </source>
</evidence>
<dbReference type="RefSeq" id="WP_378229818.1">
    <property type="nucleotide sequence ID" value="NZ_JBHSLL010000039.1"/>
</dbReference>
<dbReference type="PANTHER" id="PTHR30008:SF0">
    <property type="entry name" value="EXODEOXYRIBONUCLEASE 7 LARGE SUBUNIT"/>
    <property type="match status" value="1"/>
</dbReference>
<comment type="function">
    <text evidence="5">Bidirectionally degrades single-stranded DNA into large acid-insoluble oligonucleotides, which are then degraded further into small acid-soluble oligonucleotides.</text>
</comment>
<dbReference type="PANTHER" id="PTHR30008">
    <property type="entry name" value="EXODEOXYRIBONUCLEASE 7 LARGE SUBUNIT"/>
    <property type="match status" value="1"/>
</dbReference>
<feature type="region of interest" description="Disordered" evidence="7">
    <location>
        <begin position="444"/>
        <end position="483"/>
    </location>
</feature>
<evidence type="ECO:0000256" key="4">
    <source>
        <dbReference type="ARBA" id="ARBA00022839"/>
    </source>
</evidence>
<comment type="catalytic activity">
    <reaction evidence="5 6">
        <text>Exonucleolytic cleavage in either 5'- to 3'- or 3'- to 5'-direction to yield nucleoside 5'-phosphates.</text>
        <dbReference type="EC" id="3.1.11.6"/>
    </reaction>
</comment>